<dbReference type="InterPro" id="IPR003343">
    <property type="entry name" value="Big_2"/>
</dbReference>
<keyword evidence="1" id="KW-0175">Coiled coil</keyword>
<evidence type="ECO:0000313" key="5">
    <source>
        <dbReference type="Proteomes" id="UP001357733"/>
    </source>
</evidence>
<dbReference type="Pfam" id="PF02368">
    <property type="entry name" value="Big_2"/>
    <property type="match status" value="1"/>
</dbReference>
<protein>
    <submittedName>
        <fullName evidence="4">cAMP factor family pore-forming toxin</fullName>
    </submittedName>
</protein>
<feature type="signal peptide" evidence="2">
    <location>
        <begin position="1"/>
        <end position="26"/>
    </location>
</feature>
<dbReference type="InterPro" id="IPR008964">
    <property type="entry name" value="Invasin/intimin_cell_adhesion"/>
</dbReference>
<feature type="chain" id="PRO_5043813169" evidence="2">
    <location>
        <begin position="27"/>
        <end position="562"/>
    </location>
</feature>
<feature type="domain" description="BIG2" evidence="3">
    <location>
        <begin position="265"/>
        <end position="342"/>
    </location>
</feature>
<dbReference type="InterPro" id="IPR010860">
    <property type="entry name" value="CAMP_factor"/>
</dbReference>
<evidence type="ECO:0000256" key="2">
    <source>
        <dbReference type="SAM" id="SignalP"/>
    </source>
</evidence>
<dbReference type="SUPFAM" id="SSF49373">
    <property type="entry name" value="Invasin/intimin cell-adhesion fragments"/>
    <property type="match status" value="1"/>
</dbReference>
<evidence type="ECO:0000256" key="1">
    <source>
        <dbReference type="SAM" id="Coils"/>
    </source>
</evidence>
<gene>
    <name evidence="4" type="ORF">VLK81_01735</name>
</gene>
<keyword evidence="2" id="KW-0732">Signal</keyword>
<evidence type="ECO:0000313" key="4">
    <source>
        <dbReference type="EMBL" id="MEB3428753.1"/>
    </source>
</evidence>
<dbReference type="Gene3D" id="2.60.40.1080">
    <property type="match status" value="2"/>
</dbReference>
<accession>A0AAW9MML6</accession>
<dbReference type="RefSeq" id="WP_324618784.1">
    <property type="nucleotide sequence ID" value="NZ_JAYKOT010000001.1"/>
</dbReference>
<sequence length="562" mass="62186">MNKKRFAALFLSFIMILSALAPAVYASEETKKLEIELEVSDLREDLTTAVGSMEGFEPQNEDEEELVAKFNEAGDFLDGEISLAEDQGMKRVGASPKLTPVGNTIVDVTTIPARIQLLIRISRAIRFGSTELANKVVAAHTKLTEYILVGILHILNPFADEGRIMDYIQGFDALEQELLSYPDLSPNDIATIYKKASLARKLSEARKIRNQANRTGKQFLARALDAKIKEGSAVWWKIQAICREVDEAIEAIDKAIERITGPKIRVEKITFEEGDKGAIPVDQKTTVTPVTLPFEAPIKDVTVYSENAYIARVSGGAIIPQKPGNVKIVAISKDTGVKAYFDLYILEPGEYIDGIPMMKSCGYNQVINKPDGGHIGPVGYETDEVNAIEFTLERANFKVGEEFSLENRVMVFPKTAVDKSVTFKSEDESIATVDETGKITGIKEGKTKIVVTATNGVHKEFPVVIEKAEDVSVYKITSVKLSEKRRAGIFDIEIEATKDGEGYTGPVSLVVTSGNRTKNERVYLKNGYGKVRYTGFDFGTWRKEFNGSVTLEDQIELFSKTY</sequence>
<dbReference type="AlphaFoldDB" id="A0AAW9MML6"/>
<feature type="domain" description="BIG2" evidence="3">
    <location>
        <begin position="384"/>
        <end position="463"/>
    </location>
</feature>
<dbReference type="Pfam" id="PF07373">
    <property type="entry name" value="CAMP_factor"/>
    <property type="match status" value="1"/>
</dbReference>
<evidence type="ECO:0000259" key="3">
    <source>
        <dbReference type="SMART" id="SM00635"/>
    </source>
</evidence>
<reference evidence="4 5" key="1">
    <citation type="submission" date="2024-01" db="EMBL/GenBank/DDBJ databases">
        <title>Complete genome sequence of Citroniella saccharovorans strain M6.X9, isolated from human fecal sample.</title>
        <authorList>
            <person name="Cheng G."/>
            <person name="Westerholm M."/>
            <person name="Schnurer A."/>
        </authorList>
    </citation>
    <scope>NUCLEOTIDE SEQUENCE [LARGE SCALE GENOMIC DNA]</scope>
    <source>
        <strain evidence="4 5">DSM 29873</strain>
    </source>
</reference>
<dbReference type="SMART" id="SM00635">
    <property type="entry name" value="BID_2"/>
    <property type="match status" value="2"/>
</dbReference>
<keyword evidence="5" id="KW-1185">Reference proteome</keyword>
<dbReference type="Proteomes" id="UP001357733">
    <property type="component" value="Unassembled WGS sequence"/>
</dbReference>
<name>A0AAW9MML6_9FIRM</name>
<organism evidence="4 5">
    <name type="scientific">Citroniella saccharovorans</name>
    <dbReference type="NCBI Taxonomy" id="2053367"/>
    <lineage>
        <taxon>Bacteria</taxon>
        <taxon>Bacillati</taxon>
        <taxon>Bacillota</taxon>
        <taxon>Tissierellia</taxon>
        <taxon>Tissierellales</taxon>
        <taxon>Peptoniphilaceae</taxon>
        <taxon>Citroniella</taxon>
    </lineage>
</organism>
<proteinExistence type="predicted"/>
<dbReference type="EMBL" id="JAYKOT010000001">
    <property type="protein sequence ID" value="MEB3428753.1"/>
    <property type="molecule type" value="Genomic_DNA"/>
</dbReference>
<comment type="caution">
    <text evidence="4">The sequence shown here is derived from an EMBL/GenBank/DDBJ whole genome shotgun (WGS) entry which is preliminary data.</text>
</comment>
<feature type="coiled-coil region" evidence="1">
    <location>
        <begin position="195"/>
        <end position="258"/>
    </location>
</feature>